<dbReference type="InterPro" id="IPR005654">
    <property type="entry name" value="ATPase_AFG1-like"/>
</dbReference>
<dbReference type="PANTHER" id="PTHR12169:SF6">
    <property type="entry name" value="AFG1-LIKE ATPASE"/>
    <property type="match status" value="1"/>
</dbReference>
<organism evidence="4 5">
    <name type="scientific">Cyclospora cayetanensis</name>
    <dbReference type="NCBI Taxonomy" id="88456"/>
    <lineage>
        <taxon>Eukaryota</taxon>
        <taxon>Sar</taxon>
        <taxon>Alveolata</taxon>
        <taxon>Apicomplexa</taxon>
        <taxon>Conoidasida</taxon>
        <taxon>Coccidia</taxon>
        <taxon>Eucoccidiorida</taxon>
        <taxon>Eimeriorina</taxon>
        <taxon>Eimeriidae</taxon>
        <taxon>Cyclospora</taxon>
    </lineage>
</organism>
<keyword evidence="2" id="KW-0547">Nucleotide-binding</keyword>
<accession>A0A6P6S3J7</accession>
<evidence type="ECO:0000256" key="2">
    <source>
        <dbReference type="ARBA" id="ARBA00022741"/>
    </source>
</evidence>
<sequence>MRSSGSKRAGASKADEQYRGLTGYKRGLRGVGPLQGAPHFTPMVKDLKKNFLEVDPDNPTRLLEYFSDLLRHGNLEPSDAQKDLMREMQMLAALASLWNRFIAVPPRSEGPEAPPDASKAAPIPKIRGLYIWGGVGQGKTMILDAFYDCLNSKKKMRVHFHQFMLDVQQELHHLKKEQPTVSDPLMEVARKIRHNAKVLCFDEFQLGAIVVATSNRAPQDLYSGGLNRQRFLPFIPLLERFCKVYHIDTKKDYRLAKGGVSCRSLFYAPPRPDEVIMKQLEKAAGGPLEPGEIQVAMGRTLKVPLMRGGFAAFSFGDLCATNVGAADYLSLAARFHTLSLHSIPDLHQMDLYPNEIRRFISLIDVLYERGVRVLFDAEVPIFRLLGIPVAVSQMEELRASLRAKFRRLGEAFDAMELHCREAGIFTAEEWMAAATKVLGLSHSTAQCLFTIMSSDGSVPLSATRIRSLLFFHMACFDFAPPTTADLFLFSNEGEATEIMRHPAVYELNNTSLESSGSQDNQFAFIRTVSRIRDMTSLPYLLSHQKTHRLNDLTTMDIHRK</sequence>
<dbReference type="Gene3D" id="3.40.50.300">
    <property type="entry name" value="P-loop containing nucleotide triphosphate hydrolases"/>
    <property type="match status" value="1"/>
</dbReference>
<dbReference type="Pfam" id="PF03969">
    <property type="entry name" value="AFG1_ATPase"/>
    <property type="match status" value="2"/>
</dbReference>
<protein>
    <submittedName>
        <fullName evidence="5">Uncharacterized protein LOC34622852</fullName>
    </submittedName>
</protein>
<dbReference type="GO" id="GO:0005739">
    <property type="term" value="C:mitochondrion"/>
    <property type="evidence" value="ECO:0007669"/>
    <property type="project" value="TreeGrafter"/>
</dbReference>
<keyword evidence="4" id="KW-1185">Reference proteome</keyword>
<dbReference type="GeneID" id="34622852"/>
<dbReference type="AlphaFoldDB" id="A0A6P6S3J7"/>
<dbReference type="PANTHER" id="PTHR12169">
    <property type="entry name" value="ATPASE N2B"/>
    <property type="match status" value="1"/>
</dbReference>
<evidence type="ECO:0000256" key="1">
    <source>
        <dbReference type="ARBA" id="ARBA00010322"/>
    </source>
</evidence>
<proteinExistence type="inferred from homology"/>
<evidence type="ECO:0000313" key="4">
    <source>
        <dbReference type="Proteomes" id="UP000515125"/>
    </source>
</evidence>
<dbReference type="NCBIfam" id="NF040713">
    <property type="entry name" value="ZapE"/>
    <property type="match status" value="2"/>
</dbReference>
<dbReference type="GO" id="GO:0005524">
    <property type="term" value="F:ATP binding"/>
    <property type="evidence" value="ECO:0007669"/>
    <property type="project" value="UniProtKB-KW"/>
</dbReference>
<dbReference type="GO" id="GO:0016887">
    <property type="term" value="F:ATP hydrolysis activity"/>
    <property type="evidence" value="ECO:0007669"/>
    <property type="project" value="InterPro"/>
</dbReference>
<gene>
    <name evidence="5" type="primary">LOC34622852</name>
</gene>
<dbReference type="Proteomes" id="UP000515125">
    <property type="component" value="Unplaced"/>
</dbReference>
<comment type="similarity">
    <text evidence="1">Belongs to the AFG1 ATPase family.</text>
</comment>
<reference evidence="5" key="1">
    <citation type="submission" date="2025-08" db="UniProtKB">
        <authorList>
            <consortium name="RefSeq"/>
        </authorList>
    </citation>
    <scope>IDENTIFICATION</scope>
</reference>
<dbReference type="InterPro" id="IPR027417">
    <property type="entry name" value="P-loop_NTPase"/>
</dbReference>
<evidence type="ECO:0000256" key="3">
    <source>
        <dbReference type="ARBA" id="ARBA00022840"/>
    </source>
</evidence>
<dbReference type="RefSeq" id="XP_026194272.1">
    <property type="nucleotide sequence ID" value="XM_026338487.1"/>
</dbReference>
<keyword evidence="3" id="KW-0067">ATP-binding</keyword>
<dbReference type="SUPFAM" id="SSF52540">
    <property type="entry name" value="P-loop containing nucleoside triphosphate hydrolases"/>
    <property type="match status" value="1"/>
</dbReference>
<dbReference type="OrthoDB" id="328905at2759"/>
<name>A0A6P6S3J7_9EIME</name>
<evidence type="ECO:0000313" key="5">
    <source>
        <dbReference type="RefSeq" id="XP_026194272.1"/>
    </source>
</evidence>